<evidence type="ECO:0000313" key="2">
    <source>
        <dbReference type="Proteomes" id="UP000732378"/>
    </source>
</evidence>
<accession>A0ABS2MC10</accession>
<protein>
    <submittedName>
        <fullName evidence="1">Uncharacterized protein</fullName>
    </submittedName>
</protein>
<gene>
    <name evidence="1" type="ORF">JOE61_002551</name>
</gene>
<sequence>MTSWRDSLSKTVAGEMDELLDASLKAAKERLDADDVLLPFVQVVEDDGSQGTRMVEIVEDVRPDQLLEELFEKLRAERDQVRAVAVVFDAIVGGARAVQVLLEHRSPKAPALVLAAPYKAQKRRHQIGEVRAAEGERRIWPVAAD</sequence>
<dbReference type="Proteomes" id="UP000732378">
    <property type="component" value="Unassembled WGS sequence"/>
</dbReference>
<keyword evidence="2" id="KW-1185">Reference proteome</keyword>
<reference evidence="1 2" key="1">
    <citation type="submission" date="2021-01" db="EMBL/GenBank/DDBJ databases">
        <title>Sequencing the genomes of 1000 actinobacteria strains.</title>
        <authorList>
            <person name="Klenk H.-P."/>
        </authorList>
    </citation>
    <scope>NUCLEOTIDE SEQUENCE [LARGE SCALE GENOMIC DNA]</scope>
    <source>
        <strain evidence="1 2">DSM 18239</strain>
    </source>
</reference>
<organism evidence="1 2">
    <name type="scientific">Nocardioides salarius</name>
    <dbReference type="NCBI Taxonomy" id="374513"/>
    <lineage>
        <taxon>Bacteria</taxon>
        <taxon>Bacillati</taxon>
        <taxon>Actinomycetota</taxon>
        <taxon>Actinomycetes</taxon>
        <taxon>Propionibacteriales</taxon>
        <taxon>Nocardioidaceae</taxon>
        <taxon>Nocardioides</taxon>
    </lineage>
</organism>
<dbReference type="RefSeq" id="WP_193668100.1">
    <property type="nucleotide sequence ID" value="NZ_CAXICV010000047.1"/>
</dbReference>
<evidence type="ECO:0000313" key="1">
    <source>
        <dbReference type="EMBL" id="MBM7508737.1"/>
    </source>
</evidence>
<dbReference type="EMBL" id="JAFBBZ010000001">
    <property type="protein sequence ID" value="MBM7508737.1"/>
    <property type="molecule type" value="Genomic_DNA"/>
</dbReference>
<comment type="caution">
    <text evidence="1">The sequence shown here is derived from an EMBL/GenBank/DDBJ whole genome shotgun (WGS) entry which is preliminary data.</text>
</comment>
<proteinExistence type="predicted"/>
<name>A0ABS2MC10_9ACTN</name>